<organism evidence="2 3">
    <name type="scientific">Protea cynaroides</name>
    <dbReference type="NCBI Taxonomy" id="273540"/>
    <lineage>
        <taxon>Eukaryota</taxon>
        <taxon>Viridiplantae</taxon>
        <taxon>Streptophyta</taxon>
        <taxon>Embryophyta</taxon>
        <taxon>Tracheophyta</taxon>
        <taxon>Spermatophyta</taxon>
        <taxon>Magnoliopsida</taxon>
        <taxon>Proteales</taxon>
        <taxon>Proteaceae</taxon>
        <taxon>Protea</taxon>
    </lineage>
</organism>
<comment type="caution">
    <text evidence="2">The sequence shown here is derived from an EMBL/GenBank/DDBJ whole genome shotgun (WGS) entry which is preliminary data.</text>
</comment>
<evidence type="ECO:0000313" key="3">
    <source>
        <dbReference type="Proteomes" id="UP001141806"/>
    </source>
</evidence>
<reference evidence="2" key="1">
    <citation type="journal article" date="2023" name="Plant J.">
        <title>The genome of the king protea, Protea cynaroides.</title>
        <authorList>
            <person name="Chang J."/>
            <person name="Duong T.A."/>
            <person name="Schoeman C."/>
            <person name="Ma X."/>
            <person name="Roodt D."/>
            <person name="Barker N."/>
            <person name="Li Z."/>
            <person name="Van de Peer Y."/>
            <person name="Mizrachi E."/>
        </authorList>
    </citation>
    <scope>NUCLEOTIDE SEQUENCE</scope>
    <source>
        <tissue evidence="2">Young leaves</tissue>
    </source>
</reference>
<sequence>MESSTPFSLSRNIDSLISEPSVIPFLHHKSSVDPIVTKPNAVRTQLDKVSHSPFSVVLSLNGSSMGAEQRVSSTKGSAIVHHVTDDECALTMCVDAVSNAESVQPVQQSLQHRHATIIGLTPTPNLSSSPCVELNIVLQPTIMPLGSTVSQAPHFGPVQSIVGHASPVPFNVSHVSPVQSKYGHAHPVQYDDVHSGSVQSDFVPTDGDRPISGPVQTSSVVTEGNDASSSSVQPSNFTSNGTFSTTLSPVPHSMVTG</sequence>
<dbReference type="AlphaFoldDB" id="A0A9Q0KHE2"/>
<feature type="compositionally biased region" description="Low complexity" evidence="1">
    <location>
        <begin position="235"/>
        <end position="248"/>
    </location>
</feature>
<proteinExistence type="predicted"/>
<protein>
    <submittedName>
        <fullName evidence="2">Uncharacterized protein</fullName>
    </submittedName>
</protein>
<evidence type="ECO:0000256" key="1">
    <source>
        <dbReference type="SAM" id="MobiDB-lite"/>
    </source>
</evidence>
<evidence type="ECO:0000313" key="2">
    <source>
        <dbReference type="EMBL" id="KAJ4970683.1"/>
    </source>
</evidence>
<gene>
    <name evidence="2" type="ORF">NE237_003782</name>
</gene>
<name>A0A9Q0KHE2_9MAGN</name>
<dbReference type="Proteomes" id="UP001141806">
    <property type="component" value="Unassembled WGS sequence"/>
</dbReference>
<dbReference type="EMBL" id="JAMYWD010000005">
    <property type="protein sequence ID" value="KAJ4970683.1"/>
    <property type="molecule type" value="Genomic_DNA"/>
</dbReference>
<keyword evidence="3" id="KW-1185">Reference proteome</keyword>
<feature type="compositionally biased region" description="Polar residues" evidence="1">
    <location>
        <begin position="214"/>
        <end position="234"/>
    </location>
</feature>
<feature type="region of interest" description="Disordered" evidence="1">
    <location>
        <begin position="188"/>
        <end position="257"/>
    </location>
</feature>
<accession>A0A9Q0KHE2</accession>